<gene>
    <name evidence="4" type="ORF">RT723_03920</name>
</gene>
<dbReference type="InterPro" id="IPR051398">
    <property type="entry name" value="Polysacch_Deacetylase"/>
</dbReference>
<name>A0ABU3QYC5_9GAMM</name>
<dbReference type="SUPFAM" id="SSF88713">
    <property type="entry name" value="Glycoside hydrolase/deacetylase"/>
    <property type="match status" value="1"/>
</dbReference>
<dbReference type="Proteomes" id="UP001257914">
    <property type="component" value="Unassembled WGS sequence"/>
</dbReference>
<keyword evidence="2" id="KW-0732">Signal</keyword>
<comment type="caution">
    <text evidence="4">The sequence shown here is derived from an EMBL/GenBank/DDBJ whole genome shotgun (WGS) entry which is preliminary data.</text>
</comment>
<proteinExistence type="predicted"/>
<sequence length="338" mass="38142">MNQSVIQKALIAIIVGSCLLFKTHAATVLIYHHVSDQTPKSTSVTTEQFQQHLELIKELKLTVVPLTTITNAIKNNTPVDNNWVAITFDDGYHSVYDNALPLLQQYNFPFTVFVNPKMVGPSKLYLDWDQLAELSKHQGLIANHTMAHENLVQDGLTDEQMIENIQQAEQMILEKLNQSHKLLAYPYGEYDDKIKKDLHKLGYVGFAQHSGAINETSELTALSRFPANGIYANPKTLKAKLNSIPFNIKSISPSDTKPMSNRPLLEVSLVNRDFYQSQLACFISGSSQPQKPEWVSDLEFKIASDNDIPKGRVKYNCTAPSITHSGRFYWMSKLFINL</sequence>
<dbReference type="InterPro" id="IPR011330">
    <property type="entry name" value="Glyco_hydro/deAcase_b/a-brl"/>
</dbReference>
<dbReference type="PANTHER" id="PTHR34216">
    <property type="match status" value="1"/>
</dbReference>
<dbReference type="CDD" id="cd10973">
    <property type="entry name" value="CE4_DAC_u4_5s"/>
    <property type="match status" value="1"/>
</dbReference>
<evidence type="ECO:0000256" key="1">
    <source>
        <dbReference type="ARBA" id="ARBA00004613"/>
    </source>
</evidence>
<keyword evidence="5" id="KW-1185">Reference proteome</keyword>
<dbReference type="EMBL" id="JAWCUA010000003">
    <property type="protein sequence ID" value="MDU0112160.1"/>
    <property type="molecule type" value="Genomic_DNA"/>
</dbReference>
<organism evidence="4 5">
    <name type="scientific">Psychrosphaera aquimarina</name>
    <dbReference type="NCBI Taxonomy" id="2044854"/>
    <lineage>
        <taxon>Bacteria</taxon>
        <taxon>Pseudomonadati</taxon>
        <taxon>Pseudomonadota</taxon>
        <taxon>Gammaproteobacteria</taxon>
        <taxon>Alteromonadales</taxon>
        <taxon>Pseudoalteromonadaceae</taxon>
        <taxon>Psychrosphaera</taxon>
    </lineage>
</organism>
<dbReference type="Gene3D" id="3.20.20.370">
    <property type="entry name" value="Glycoside hydrolase/deacetylase"/>
    <property type="match status" value="1"/>
</dbReference>
<dbReference type="Pfam" id="PF01522">
    <property type="entry name" value="Polysacc_deac_1"/>
    <property type="match status" value="1"/>
</dbReference>
<comment type="subcellular location">
    <subcellularLocation>
        <location evidence="1">Secreted</location>
    </subcellularLocation>
</comment>
<reference evidence="4 5" key="1">
    <citation type="submission" date="2023-10" db="EMBL/GenBank/DDBJ databases">
        <title>Psychrosphaera aquimaarina strain SW33 isolated from seawater.</title>
        <authorList>
            <person name="Bayburt H."/>
            <person name="Kim J.M."/>
            <person name="Choi B.J."/>
            <person name="Jeon C.O."/>
        </authorList>
    </citation>
    <scope>NUCLEOTIDE SEQUENCE [LARGE SCALE GENOMIC DNA]</scope>
    <source>
        <strain evidence="4 5">KCTC 52743</strain>
    </source>
</reference>
<evidence type="ECO:0000313" key="5">
    <source>
        <dbReference type="Proteomes" id="UP001257914"/>
    </source>
</evidence>
<dbReference type="InterPro" id="IPR002509">
    <property type="entry name" value="NODB_dom"/>
</dbReference>
<evidence type="ECO:0000256" key="2">
    <source>
        <dbReference type="ARBA" id="ARBA00022729"/>
    </source>
</evidence>
<dbReference type="PANTHER" id="PTHR34216:SF3">
    <property type="entry name" value="POLY-BETA-1,6-N-ACETYL-D-GLUCOSAMINE N-DEACETYLASE"/>
    <property type="match status" value="1"/>
</dbReference>
<protein>
    <submittedName>
        <fullName evidence="4">Polysaccharide deacetylase family protein</fullName>
        <ecNumber evidence="4">3.-.-.-</ecNumber>
    </submittedName>
</protein>
<evidence type="ECO:0000259" key="3">
    <source>
        <dbReference type="PROSITE" id="PS51677"/>
    </source>
</evidence>
<dbReference type="PROSITE" id="PS51677">
    <property type="entry name" value="NODB"/>
    <property type="match status" value="1"/>
</dbReference>
<dbReference type="GO" id="GO:0016787">
    <property type="term" value="F:hydrolase activity"/>
    <property type="evidence" value="ECO:0007669"/>
    <property type="project" value="UniProtKB-KW"/>
</dbReference>
<accession>A0ABU3QYC5</accession>
<keyword evidence="4" id="KW-0378">Hydrolase</keyword>
<evidence type="ECO:0000313" key="4">
    <source>
        <dbReference type="EMBL" id="MDU0112160.1"/>
    </source>
</evidence>
<dbReference type="EC" id="3.-.-.-" evidence="4"/>
<feature type="domain" description="NodB homology" evidence="3">
    <location>
        <begin position="82"/>
        <end position="338"/>
    </location>
</feature>
<dbReference type="RefSeq" id="WP_315945957.1">
    <property type="nucleotide sequence ID" value="NZ_JAWCUA010000003.1"/>
</dbReference>